<evidence type="ECO:0000256" key="2">
    <source>
        <dbReference type="ARBA" id="ARBA00010758"/>
    </source>
</evidence>
<evidence type="ECO:0000313" key="11">
    <source>
        <dbReference type="Proteomes" id="UP000694844"/>
    </source>
</evidence>
<dbReference type="RefSeq" id="XP_022321647.1">
    <property type="nucleotide sequence ID" value="XM_022465939.1"/>
</dbReference>
<comment type="catalytic activity">
    <reaction evidence="8">
        <text>S-hexadecanoyl-N-acetylcysteamine + H2O = N-acetylcysteamine + hexadecanoate + H(+)</text>
        <dbReference type="Rhea" id="RHEA:84099"/>
        <dbReference type="ChEBI" id="CHEBI:7896"/>
        <dbReference type="ChEBI" id="CHEBI:15377"/>
        <dbReference type="ChEBI" id="CHEBI:15378"/>
        <dbReference type="ChEBI" id="CHEBI:74410"/>
        <dbReference type="ChEBI" id="CHEBI:233601"/>
    </reaction>
</comment>
<dbReference type="OrthoDB" id="155976at2759"/>
<keyword evidence="6" id="KW-0458">Lysosome</keyword>
<protein>
    <recommendedName>
        <fullName evidence="7">palmitoyl-CoA hydrolase</fullName>
        <ecNumber evidence="7">3.1.2.2</ecNumber>
    </recommendedName>
</protein>
<comment type="subcellular location">
    <subcellularLocation>
        <location evidence="1">Lysosome</location>
    </subcellularLocation>
</comment>
<keyword evidence="11" id="KW-1185">Reference proteome</keyword>
<accession>A0A8B8D0H8</accession>
<dbReference type="InterPro" id="IPR029058">
    <property type="entry name" value="AB_hydrolase_fold"/>
</dbReference>
<sequence length="278" mass="32172">MEGQLIFLFLLNVCTGYKAVVFIHGFNGDSKDGNFINDTIQKMHPNTPYYSLCVFTKTDTFKPLWREVEIIKPHLVQYMKAHPPGIHLICYSQGGLVCRGLLSTLQDHNVDTFIALSSPLAGLYGGKDVPQRLTRNIYRFFYSKIGQWISIGNYWKDPHHLTLYGEYSNYLAPLNNDSASPNIAEYKRNFLRLKKLVLIGGPDDDVISPWKSSLFGFYDKNENVQEMVNQRYYVEDSFGLRTLNEGKRLHTYSIPNISHRQWVRNLDVIKHSIIKWLT</sequence>
<dbReference type="AlphaFoldDB" id="A0A8B8D0H8"/>
<dbReference type="Proteomes" id="UP000694844">
    <property type="component" value="Chromosome 3"/>
</dbReference>
<dbReference type="GO" id="GO:0005764">
    <property type="term" value="C:lysosome"/>
    <property type="evidence" value="ECO:0007669"/>
    <property type="project" value="UniProtKB-SubCell"/>
</dbReference>
<feature type="signal peptide" evidence="10">
    <location>
        <begin position="1"/>
        <end position="16"/>
    </location>
</feature>
<keyword evidence="4" id="KW-0378">Hydrolase</keyword>
<evidence type="ECO:0000256" key="4">
    <source>
        <dbReference type="ARBA" id="ARBA00022801"/>
    </source>
</evidence>
<dbReference type="SUPFAM" id="SSF53474">
    <property type="entry name" value="alpha/beta-Hydrolases"/>
    <property type="match status" value="1"/>
</dbReference>
<evidence type="ECO:0000256" key="1">
    <source>
        <dbReference type="ARBA" id="ARBA00004371"/>
    </source>
</evidence>
<dbReference type="Pfam" id="PF02089">
    <property type="entry name" value="Palm_thioest"/>
    <property type="match status" value="1"/>
</dbReference>
<organism evidence="11 12">
    <name type="scientific">Crassostrea virginica</name>
    <name type="common">Eastern oyster</name>
    <dbReference type="NCBI Taxonomy" id="6565"/>
    <lineage>
        <taxon>Eukaryota</taxon>
        <taxon>Metazoa</taxon>
        <taxon>Spiralia</taxon>
        <taxon>Lophotrochozoa</taxon>
        <taxon>Mollusca</taxon>
        <taxon>Bivalvia</taxon>
        <taxon>Autobranchia</taxon>
        <taxon>Pteriomorphia</taxon>
        <taxon>Ostreida</taxon>
        <taxon>Ostreoidea</taxon>
        <taxon>Ostreidae</taxon>
        <taxon>Crassostrea</taxon>
    </lineage>
</organism>
<dbReference type="GO" id="GO:0098599">
    <property type="term" value="F:palmitoyl hydrolase activity"/>
    <property type="evidence" value="ECO:0007669"/>
    <property type="project" value="UniProtKB-ARBA"/>
</dbReference>
<evidence type="ECO:0000256" key="3">
    <source>
        <dbReference type="ARBA" id="ARBA00022729"/>
    </source>
</evidence>
<dbReference type="EC" id="3.1.2.2" evidence="7"/>
<comment type="function">
    <text evidence="9">Catalyzes the cleavage of thioester bonds from S-palmitoyl-CoA or S-palmitoyl-N-acetylcysteamine (unbranched structures) but does not have activity against palmitoylcysteine or palmitoylated proteins, branched structures or bulky head groups. Conversely, hydrolyzes both long and short chain fatty acyl-CoA substrate.</text>
</comment>
<dbReference type="GeneID" id="111123547"/>
<evidence type="ECO:0000256" key="5">
    <source>
        <dbReference type="ARBA" id="ARBA00023180"/>
    </source>
</evidence>
<evidence type="ECO:0000313" key="12">
    <source>
        <dbReference type="RefSeq" id="XP_022321647.1"/>
    </source>
</evidence>
<dbReference type="PANTHER" id="PTHR11247">
    <property type="entry name" value="PALMITOYL-PROTEIN THIOESTERASE/DOLICHYLDIPHOSPHATASE 1"/>
    <property type="match status" value="1"/>
</dbReference>
<reference evidence="12" key="1">
    <citation type="submission" date="2025-08" db="UniProtKB">
        <authorList>
            <consortium name="RefSeq"/>
        </authorList>
    </citation>
    <scope>IDENTIFICATION</scope>
    <source>
        <tissue evidence="12">Whole sample</tissue>
    </source>
</reference>
<dbReference type="KEGG" id="cvn:111123547"/>
<gene>
    <name evidence="12" type="primary">LOC111123547</name>
</gene>
<dbReference type="GO" id="GO:0016790">
    <property type="term" value="F:thiolester hydrolase activity"/>
    <property type="evidence" value="ECO:0007669"/>
    <property type="project" value="TreeGrafter"/>
</dbReference>
<feature type="chain" id="PRO_5034129919" description="palmitoyl-CoA hydrolase" evidence="10">
    <location>
        <begin position="17"/>
        <end position="278"/>
    </location>
</feature>
<dbReference type="FunFam" id="3.40.50.1820:FF:000037">
    <property type="entry name" value="Lysosomal thioesterase PPT2 homolog"/>
    <property type="match status" value="1"/>
</dbReference>
<evidence type="ECO:0000256" key="10">
    <source>
        <dbReference type="SAM" id="SignalP"/>
    </source>
</evidence>
<evidence type="ECO:0000256" key="9">
    <source>
        <dbReference type="ARBA" id="ARBA00093353"/>
    </source>
</evidence>
<evidence type="ECO:0000256" key="8">
    <source>
        <dbReference type="ARBA" id="ARBA00093223"/>
    </source>
</evidence>
<name>A0A8B8D0H8_CRAVI</name>
<proteinExistence type="inferred from homology"/>
<comment type="similarity">
    <text evidence="2">Belongs to the palmitoyl-protein thioesterase family.</text>
</comment>
<evidence type="ECO:0000256" key="7">
    <source>
        <dbReference type="ARBA" id="ARBA00038848"/>
    </source>
</evidence>
<keyword evidence="5" id="KW-0325">Glycoprotein</keyword>
<dbReference type="Gene3D" id="3.40.50.1820">
    <property type="entry name" value="alpha/beta hydrolase"/>
    <property type="match status" value="1"/>
</dbReference>
<evidence type="ECO:0000256" key="6">
    <source>
        <dbReference type="ARBA" id="ARBA00023228"/>
    </source>
</evidence>
<keyword evidence="3 10" id="KW-0732">Signal</keyword>
<dbReference type="PANTHER" id="PTHR11247:SF27">
    <property type="entry name" value="LYSOSOMAL THIOESTERASE PPT2"/>
    <property type="match status" value="1"/>
</dbReference>